<feature type="domain" description="Beta-Casp" evidence="3">
    <location>
        <begin position="236"/>
        <end position="360"/>
    </location>
</feature>
<dbReference type="SMART" id="SM00849">
    <property type="entry name" value="Lactamase_B"/>
    <property type="match status" value="1"/>
</dbReference>
<sequence>MNISFLGGACEVGGSSILLKISHKNILLDCGIRQGAAKDPIPDFKIIQDNGGVDAIIISHAHMDHIGCLPIISKEYPMAKIYTNIMTKDLMKVLLYDSLKIMNNRESEIPLYAEKDVKSMLNRIVTINYMVEFNIFDDMKICFYNAGHIAGACCVYIKSSEGSLFYSGDFSLFSQRTVEGLKLPKLRPDIGIFETTYGDRLHSNREVEEQRLIDIIKECIENNGKMLIPAFALGRAQEVILTIKKAINKGIIQDIKIYVDGMIRDINRVYKFNPTYLKNSLGKKILRGIEPFYDDNIICVEDKKSREKILDSKNSCIIISSSGMLTGGFSQYYAEKLVPLENNYIVITGYQDEESPGRKLLSLLDKSDEDKKIEINGKIVPARCRVENIGLSAHSDKEEIKSLIKMLLPRNIFMVHGNENVVRNFSREISLETIARVYSPKCGESYEVNINRPRKQWFRKIDKTLGEKSILNEENIDKLWKFTIENYGQKFFTIEELTYIWSGYKKYIFEFQQCIINSVYFENDMKRLFLFKAKSREEVEEALKPKELKPNELNDLINRYFKEFKFKKASLIYDEKKVILSFDFPSVVDKKIYKIIEKFEQDNNWKVRISDSININEASRIIKEIFYNADIKKISYRLEKNCVEVNINSNFHVNENILHKFTENTGLAIMVSSLDYNADIAINDDIIKVNRDKDIMEQNKALNFIENEFKDKEFKPYKKSIKTYQNDKYIELVFITPAIGKKYNNTINKLVETTGWNMKISNSINQNEIINKASLLCSMNNIVLKKNPSFNISNLTLSLKLQETQNDEILCNIKKEFEYSTGCTLLFNS</sequence>
<protein>
    <submittedName>
        <fullName evidence="4">Metallo-beta-lactamase family protein, RNA-specific</fullName>
    </submittedName>
</protein>
<dbReference type="OrthoDB" id="9803916at2"/>
<gene>
    <name evidence="4" type="ORF">CTDIVETGP_0797</name>
</gene>
<dbReference type="InterPro" id="IPR050698">
    <property type="entry name" value="MBL"/>
</dbReference>
<dbReference type="Pfam" id="PF10996">
    <property type="entry name" value="Beta-Casp"/>
    <property type="match status" value="1"/>
</dbReference>
<keyword evidence="1" id="KW-0378">Hydrolase</keyword>
<dbReference type="InterPro" id="IPR022712">
    <property type="entry name" value="Beta_Casp"/>
</dbReference>
<dbReference type="GO" id="GO:0004521">
    <property type="term" value="F:RNA endonuclease activity"/>
    <property type="evidence" value="ECO:0007669"/>
    <property type="project" value="TreeGrafter"/>
</dbReference>
<comment type="caution">
    <text evidence="4">The sequence shown here is derived from an EMBL/GenBank/DDBJ whole genome shotgun (WGS) entry which is preliminary data.</text>
</comment>
<dbReference type="SUPFAM" id="SSF56281">
    <property type="entry name" value="Metallo-hydrolase/oxidoreductase"/>
    <property type="match status" value="1"/>
</dbReference>
<dbReference type="InterPro" id="IPR036866">
    <property type="entry name" value="RibonucZ/Hydroxyglut_hydro"/>
</dbReference>
<keyword evidence="5" id="KW-1185">Reference proteome</keyword>
<organism evidence="4 5">
    <name type="scientific">Clostridium tyrobutyricum DIVETGP</name>
    <dbReference type="NCBI Taxonomy" id="1408889"/>
    <lineage>
        <taxon>Bacteria</taxon>
        <taxon>Bacillati</taxon>
        <taxon>Bacillota</taxon>
        <taxon>Clostridia</taxon>
        <taxon>Eubacteriales</taxon>
        <taxon>Clostridiaceae</taxon>
        <taxon>Clostridium</taxon>
    </lineage>
</organism>
<dbReference type="InterPro" id="IPR011108">
    <property type="entry name" value="RMMBL"/>
</dbReference>
<proteinExistence type="predicted"/>
<evidence type="ECO:0000259" key="3">
    <source>
        <dbReference type="SMART" id="SM01027"/>
    </source>
</evidence>
<name>W6NFA7_CLOTY</name>
<evidence type="ECO:0000256" key="1">
    <source>
        <dbReference type="ARBA" id="ARBA00022801"/>
    </source>
</evidence>
<dbReference type="Proteomes" id="UP000019482">
    <property type="component" value="Unassembled WGS sequence"/>
</dbReference>
<dbReference type="RefSeq" id="WP_017895370.1">
    <property type="nucleotide sequence ID" value="NZ_CBXI010000008.1"/>
</dbReference>
<dbReference type="SMART" id="SM01027">
    <property type="entry name" value="Beta-Casp"/>
    <property type="match status" value="1"/>
</dbReference>
<dbReference type="InterPro" id="IPR001279">
    <property type="entry name" value="Metallo-B-lactamas"/>
</dbReference>
<dbReference type="Gene3D" id="3.40.50.10890">
    <property type="match status" value="1"/>
</dbReference>
<dbReference type="AlphaFoldDB" id="W6NFA7"/>
<dbReference type="PANTHER" id="PTHR11203:SF37">
    <property type="entry name" value="INTEGRATOR COMPLEX SUBUNIT 11"/>
    <property type="match status" value="1"/>
</dbReference>
<dbReference type="Gene3D" id="3.60.15.10">
    <property type="entry name" value="Ribonuclease Z/Hydroxyacylglutathione hydrolase-like"/>
    <property type="match status" value="1"/>
</dbReference>
<evidence type="ECO:0000313" key="4">
    <source>
        <dbReference type="EMBL" id="CDL90727.1"/>
    </source>
</evidence>
<dbReference type="GeneID" id="29419635"/>
<feature type="domain" description="Metallo-beta-lactamase" evidence="2">
    <location>
        <begin position="13"/>
        <end position="216"/>
    </location>
</feature>
<accession>W6NFA7</accession>
<evidence type="ECO:0000313" key="5">
    <source>
        <dbReference type="Proteomes" id="UP000019482"/>
    </source>
</evidence>
<dbReference type="EMBL" id="CBXI010000008">
    <property type="protein sequence ID" value="CDL90727.1"/>
    <property type="molecule type" value="Genomic_DNA"/>
</dbReference>
<reference evidence="4 5" key="1">
    <citation type="journal article" date="2015" name="Genome Announc.">
        <title>Draft Genome Sequence of Clostridium tyrobutyricum Strain DIVETGP, Isolated from Cow's Milk for Grana Padano Production.</title>
        <authorList>
            <person name="Soggiu A."/>
            <person name="Piras C."/>
            <person name="Gaiarsa S."/>
            <person name="Sassera D."/>
            <person name="Roncada P."/>
            <person name="Bendixen E."/>
            <person name="Brasca M."/>
            <person name="Bonizzi L."/>
        </authorList>
    </citation>
    <scope>NUCLEOTIDE SEQUENCE [LARGE SCALE GENOMIC DNA]</scope>
    <source>
        <strain evidence="4 5">DIVETGP</strain>
    </source>
</reference>
<dbReference type="Pfam" id="PF07521">
    <property type="entry name" value="RMMBL"/>
    <property type="match status" value="1"/>
</dbReference>
<evidence type="ECO:0000259" key="2">
    <source>
        <dbReference type="SMART" id="SM00849"/>
    </source>
</evidence>
<dbReference type="GO" id="GO:0016787">
    <property type="term" value="F:hydrolase activity"/>
    <property type="evidence" value="ECO:0007669"/>
    <property type="project" value="UniProtKB-KW"/>
</dbReference>
<dbReference type="PANTHER" id="PTHR11203">
    <property type="entry name" value="CLEAVAGE AND POLYADENYLATION SPECIFICITY FACTOR FAMILY MEMBER"/>
    <property type="match status" value="1"/>
</dbReference>
<dbReference type="Pfam" id="PF16661">
    <property type="entry name" value="Lactamase_B_6"/>
    <property type="match status" value="1"/>
</dbReference>
<dbReference type="CDD" id="cd16295">
    <property type="entry name" value="TTHA0252-CPSF-like_MBL-fold"/>
    <property type="match status" value="1"/>
</dbReference>